<dbReference type="PANTHER" id="PTHR11439">
    <property type="entry name" value="GAG-POL-RELATED RETROTRANSPOSON"/>
    <property type="match status" value="1"/>
</dbReference>
<name>A0A9D3W974_9ROSI</name>
<keyword evidence="2" id="KW-1185">Reference proteome</keyword>
<sequence length="117" mass="13330">MVRSSMLSKDEGEHLVNPTEYLSLAGALQYIVLTHQILRMQLSLFGYDDANWGLDFDDSRSMIGFCMYFSDTPISWCSKKQQVVSRSTAKAEYQNLATSTSDATWSFLLRSWVNVKV</sequence>
<dbReference type="Proteomes" id="UP000828251">
    <property type="component" value="Unassembled WGS sequence"/>
</dbReference>
<dbReference type="OrthoDB" id="1001632at2759"/>
<dbReference type="EMBL" id="JAIQCV010000003">
    <property type="protein sequence ID" value="KAH1114423.1"/>
    <property type="molecule type" value="Genomic_DNA"/>
</dbReference>
<organism evidence="1 2">
    <name type="scientific">Gossypium stocksii</name>
    <dbReference type="NCBI Taxonomy" id="47602"/>
    <lineage>
        <taxon>Eukaryota</taxon>
        <taxon>Viridiplantae</taxon>
        <taxon>Streptophyta</taxon>
        <taxon>Embryophyta</taxon>
        <taxon>Tracheophyta</taxon>
        <taxon>Spermatophyta</taxon>
        <taxon>Magnoliopsida</taxon>
        <taxon>eudicotyledons</taxon>
        <taxon>Gunneridae</taxon>
        <taxon>Pentapetalae</taxon>
        <taxon>rosids</taxon>
        <taxon>malvids</taxon>
        <taxon>Malvales</taxon>
        <taxon>Malvaceae</taxon>
        <taxon>Malvoideae</taxon>
        <taxon>Gossypium</taxon>
    </lineage>
</organism>
<protein>
    <recommendedName>
        <fullName evidence="3">Mitochondrial protein</fullName>
    </recommendedName>
</protein>
<evidence type="ECO:0008006" key="3">
    <source>
        <dbReference type="Google" id="ProtNLM"/>
    </source>
</evidence>
<accession>A0A9D3W974</accession>
<comment type="caution">
    <text evidence="1">The sequence shown here is derived from an EMBL/GenBank/DDBJ whole genome shotgun (WGS) entry which is preliminary data.</text>
</comment>
<dbReference type="PANTHER" id="PTHR11439:SF467">
    <property type="entry name" value="INTEGRASE CATALYTIC DOMAIN-CONTAINING PROTEIN"/>
    <property type="match status" value="1"/>
</dbReference>
<dbReference type="AlphaFoldDB" id="A0A9D3W974"/>
<reference evidence="1 2" key="1">
    <citation type="journal article" date="2021" name="Plant Biotechnol. J.">
        <title>Multi-omics assisted identification of the key and species-specific regulatory components of drought-tolerant mechanisms in Gossypium stocksii.</title>
        <authorList>
            <person name="Yu D."/>
            <person name="Ke L."/>
            <person name="Zhang D."/>
            <person name="Wu Y."/>
            <person name="Sun Y."/>
            <person name="Mei J."/>
            <person name="Sun J."/>
            <person name="Sun Y."/>
        </authorList>
    </citation>
    <scope>NUCLEOTIDE SEQUENCE [LARGE SCALE GENOMIC DNA]</scope>
    <source>
        <strain evidence="2">cv. E1</strain>
        <tissue evidence="1">Leaf</tissue>
    </source>
</reference>
<evidence type="ECO:0000313" key="1">
    <source>
        <dbReference type="EMBL" id="KAH1114423.1"/>
    </source>
</evidence>
<evidence type="ECO:0000313" key="2">
    <source>
        <dbReference type="Proteomes" id="UP000828251"/>
    </source>
</evidence>
<gene>
    <name evidence="1" type="ORF">J1N35_007801</name>
</gene>
<dbReference type="CDD" id="cd09272">
    <property type="entry name" value="RNase_HI_RT_Ty1"/>
    <property type="match status" value="1"/>
</dbReference>
<proteinExistence type="predicted"/>